<protein>
    <recommendedName>
        <fullName evidence="2">protein-tyrosine-phosphatase</fullName>
        <ecNumber evidence="2">3.1.3.48</ecNumber>
    </recommendedName>
</protein>
<dbReference type="EC" id="3.1.3.48" evidence="2"/>
<evidence type="ECO:0000313" key="8">
    <source>
        <dbReference type="EMBL" id="SEA26295.1"/>
    </source>
</evidence>
<dbReference type="InterPro" id="IPR023485">
    <property type="entry name" value="Ptyr_pPase"/>
</dbReference>
<name>A0A1H3ZRR3_SELRU</name>
<dbReference type="PRINTS" id="PR00719">
    <property type="entry name" value="LMWPTPASE"/>
</dbReference>
<comment type="similarity">
    <text evidence="1">Belongs to the low molecular weight phosphotyrosine protein phosphatase family.</text>
</comment>
<dbReference type="PANTHER" id="PTHR11717:SF7">
    <property type="entry name" value="LOW MOLECULAR WEIGHT PHOSPHOTYROSINE PROTEIN PHOSPHATASE"/>
    <property type="match status" value="1"/>
</dbReference>
<dbReference type="PANTHER" id="PTHR11717">
    <property type="entry name" value="LOW MOLECULAR WEIGHT PROTEIN TYROSINE PHOSPHATASE"/>
    <property type="match status" value="1"/>
</dbReference>
<feature type="domain" description="Phosphotyrosine protein phosphatase I" evidence="7">
    <location>
        <begin position="2"/>
        <end position="147"/>
    </location>
</feature>
<dbReference type="Pfam" id="PF01451">
    <property type="entry name" value="LMWPc"/>
    <property type="match status" value="1"/>
</dbReference>
<organism evidence="8 9">
    <name type="scientific">Selenomonas ruminantium</name>
    <dbReference type="NCBI Taxonomy" id="971"/>
    <lineage>
        <taxon>Bacteria</taxon>
        <taxon>Bacillati</taxon>
        <taxon>Bacillota</taxon>
        <taxon>Negativicutes</taxon>
        <taxon>Selenomonadales</taxon>
        <taxon>Selenomonadaceae</taxon>
        <taxon>Selenomonas</taxon>
    </lineage>
</organism>
<evidence type="ECO:0000256" key="2">
    <source>
        <dbReference type="ARBA" id="ARBA00013064"/>
    </source>
</evidence>
<evidence type="ECO:0000256" key="5">
    <source>
        <dbReference type="ARBA" id="ARBA00051722"/>
    </source>
</evidence>
<sequence length="154" mass="17408">MIKILFVCHGNICRSTMCEFVMKELVRQAGKEQEILVESKACRTDEIGSDTHPGTKRALQAHGIPFSKRKARQIQRADYDAFDYIIAMDEENMRDLHRLTGGDPQGKCHLLLTFAGEEREVADPWYTGNFEVTYQDADKGCRALLKQLTSGGPQ</sequence>
<dbReference type="InterPro" id="IPR050438">
    <property type="entry name" value="LMW_PTPase"/>
</dbReference>
<accession>A0A1H3ZRR3</accession>
<evidence type="ECO:0000256" key="3">
    <source>
        <dbReference type="ARBA" id="ARBA00022801"/>
    </source>
</evidence>
<keyword evidence="3" id="KW-0378">Hydrolase</keyword>
<evidence type="ECO:0000256" key="6">
    <source>
        <dbReference type="PIRSR" id="PIRSR617867-1"/>
    </source>
</evidence>
<keyword evidence="4" id="KW-0904">Protein phosphatase</keyword>
<dbReference type="EMBL" id="FNQG01000012">
    <property type="protein sequence ID" value="SEA26295.1"/>
    <property type="molecule type" value="Genomic_DNA"/>
</dbReference>
<evidence type="ECO:0000313" key="9">
    <source>
        <dbReference type="Proteomes" id="UP000183469"/>
    </source>
</evidence>
<dbReference type="Proteomes" id="UP000183469">
    <property type="component" value="Unassembled WGS sequence"/>
</dbReference>
<dbReference type="OrthoDB" id="9784339at2"/>
<evidence type="ECO:0000256" key="1">
    <source>
        <dbReference type="ARBA" id="ARBA00011063"/>
    </source>
</evidence>
<feature type="active site" evidence="6">
    <location>
        <position position="14"/>
    </location>
</feature>
<evidence type="ECO:0000256" key="4">
    <source>
        <dbReference type="ARBA" id="ARBA00022912"/>
    </source>
</evidence>
<dbReference type="GO" id="GO:0004725">
    <property type="term" value="F:protein tyrosine phosphatase activity"/>
    <property type="evidence" value="ECO:0007669"/>
    <property type="project" value="UniProtKB-EC"/>
</dbReference>
<evidence type="ECO:0000259" key="7">
    <source>
        <dbReference type="SMART" id="SM00226"/>
    </source>
</evidence>
<dbReference type="InterPro" id="IPR017867">
    <property type="entry name" value="Tyr_phospatase_low_mol_wt"/>
</dbReference>
<dbReference type="AlphaFoldDB" id="A0A1H3ZRR3"/>
<comment type="catalytic activity">
    <reaction evidence="5">
        <text>O-phospho-L-tyrosyl-[protein] + H2O = L-tyrosyl-[protein] + phosphate</text>
        <dbReference type="Rhea" id="RHEA:10684"/>
        <dbReference type="Rhea" id="RHEA-COMP:10136"/>
        <dbReference type="Rhea" id="RHEA-COMP:20101"/>
        <dbReference type="ChEBI" id="CHEBI:15377"/>
        <dbReference type="ChEBI" id="CHEBI:43474"/>
        <dbReference type="ChEBI" id="CHEBI:46858"/>
        <dbReference type="ChEBI" id="CHEBI:61978"/>
        <dbReference type="EC" id="3.1.3.48"/>
    </reaction>
</comment>
<feature type="active site" description="Nucleophile" evidence="6">
    <location>
        <position position="8"/>
    </location>
</feature>
<reference evidence="8 9" key="1">
    <citation type="submission" date="2016-10" db="EMBL/GenBank/DDBJ databases">
        <authorList>
            <person name="de Groot N.N."/>
        </authorList>
    </citation>
    <scope>NUCLEOTIDE SEQUENCE [LARGE SCALE GENOMIC DNA]</scope>
    <source>
        <strain evidence="8 9">DSM 2872</strain>
    </source>
</reference>
<feature type="active site" description="Proton donor" evidence="6">
    <location>
        <position position="123"/>
    </location>
</feature>
<gene>
    <name evidence="8" type="ORF">SAMN05660648_02562</name>
</gene>
<dbReference type="Gene3D" id="3.40.50.2300">
    <property type="match status" value="1"/>
</dbReference>
<dbReference type="SUPFAM" id="SSF52788">
    <property type="entry name" value="Phosphotyrosine protein phosphatases I"/>
    <property type="match status" value="1"/>
</dbReference>
<dbReference type="InterPro" id="IPR036196">
    <property type="entry name" value="Ptyr_pPase_sf"/>
</dbReference>
<dbReference type="CDD" id="cd16343">
    <property type="entry name" value="LMWPTP"/>
    <property type="match status" value="1"/>
</dbReference>
<dbReference type="SMART" id="SM00226">
    <property type="entry name" value="LMWPc"/>
    <property type="match status" value="1"/>
</dbReference>
<proteinExistence type="inferred from homology"/>
<dbReference type="RefSeq" id="WP_037353466.1">
    <property type="nucleotide sequence ID" value="NZ_FNQG01000012.1"/>
</dbReference>